<reference evidence="1" key="1">
    <citation type="journal article" date="2012" name="PLoS ONE">
        <title>Gene sets for utilization of primary and secondary nutrition supplies in the distal gut of endangered iberian lynx.</title>
        <authorList>
            <person name="Alcaide M."/>
            <person name="Messina E."/>
            <person name="Richter M."/>
            <person name="Bargiela R."/>
            <person name="Peplies J."/>
            <person name="Huws S.A."/>
            <person name="Newbold C.J."/>
            <person name="Golyshin P.N."/>
            <person name="Simon M.A."/>
            <person name="Lopez G."/>
            <person name="Yakimov M.M."/>
            <person name="Ferrer M."/>
        </authorList>
    </citation>
    <scope>NUCLEOTIDE SEQUENCE</scope>
</reference>
<sequence>MFDLIRQSTEYQKLKTALTEKGTTALFGLPPEGRVQMLTLLSEETNRPLVMVTAGEAEATR</sequence>
<evidence type="ECO:0000313" key="1">
    <source>
        <dbReference type="EMBL" id="EJW90541.1"/>
    </source>
</evidence>
<gene>
    <name evidence="1" type="ORF">EVA_21353</name>
</gene>
<dbReference type="AlphaFoldDB" id="J9F6P6"/>
<organism evidence="1">
    <name type="scientific">gut metagenome</name>
    <dbReference type="NCBI Taxonomy" id="749906"/>
    <lineage>
        <taxon>unclassified sequences</taxon>
        <taxon>metagenomes</taxon>
        <taxon>organismal metagenomes</taxon>
    </lineage>
</organism>
<proteinExistence type="predicted"/>
<comment type="caution">
    <text evidence="1">The sequence shown here is derived from an EMBL/GenBank/DDBJ whole genome shotgun (WGS) entry which is preliminary data.</text>
</comment>
<name>J9F6P6_9ZZZZ</name>
<accession>J9F6P6</accession>
<protein>
    <recommendedName>
        <fullName evidence="2">Transcription-repair coupling factor</fullName>
    </recommendedName>
</protein>
<evidence type="ECO:0008006" key="2">
    <source>
        <dbReference type="Google" id="ProtNLM"/>
    </source>
</evidence>
<feature type="non-terminal residue" evidence="1">
    <location>
        <position position="61"/>
    </location>
</feature>
<dbReference type="EMBL" id="AMCI01008767">
    <property type="protein sequence ID" value="EJW90541.1"/>
    <property type="molecule type" value="Genomic_DNA"/>
</dbReference>